<keyword evidence="2" id="KW-1185">Reference proteome</keyword>
<name>A0ABU3B0D0_9ACTN</name>
<reference evidence="1" key="1">
    <citation type="submission" date="2024-05" db="EMBL/GenBank/DDBJ databases">
        <title>30 novel species of actinomycetes from the DSMZ collection.</title>
        <authorList>
            <person name="Nouioui I."/>
        </authorList>
    </citation>
    <scope>NUCLEOTIDE SEQUENCE</scope>
    <source>
        <strain evidence="1">DSM 40712</strain>
    </source>
</reference>
<proteinExistence type="predicted"/>
<evidence type="ECO:0000313" key="1">
    <source>
        <dbReference type="EMBL" id="MDT0615906.1"/>
    </source>
</evidence>
<dbReference type="EMBL" id="JAVRFH010000081">
    <property type="protein sequence ID" value="MDT0615906.1"/>
    <property type="molecule type" value="Genomic_DNA"/>
</dbReference>
<comment type="caution">
    <text evidence="1">The sequence shown here is derived from an EMBL/GenBank/DDBJ whole genome shotgun (WGS) entry which is preliminary data.</text>
</comment>
<organism evidence="1 2">
    <name type="scientific">Streptomyces lancefieldiae</name>
    <dbReference type="NCBI Taxonomy" id="3075520"/>
    <lineage>
        <taxon>Bacteria</taxon>
        <taxon>Bacillati</taxon>
        <taxon>Actinomycetota</taxon>
        <taxon>Actinomycetes</taxon>
        <taxon>Kitasatosporales</taxon>
        <taxon>Streptomycetaceae</taxon>
        <taxon>Streptomyces</taxon>
    </lineage>
</organism>
<evidence type="ECO:0000313" key="2">
    <source>
        <dbReference type="Proteomes" id="UP001180724"/>
    </source>
</evidence>
<gene>
    <name evidence="1" type="ORF">RM812_37905</name>
</gene>
<dbReference type="RefSeq" id="WP_311584687.1">
    <property type="nucleotide sequence ID" value="NZ_JAVRFH010000081.1"/>
</dbReference>
<protein>
    <submittedName>
        <fullName evidence="1">Uncharacterized protein</fullName>
    </submittedName>
</protein>
<sequence length="134" mass="14340">MDAIAADLLMALAGGTAGAAGQQAWTSLRDLVRRRTIPDTVRAPEEIPSGEDEFAALDEQAESVERARALARVLALRATYDDAFREDLAAWRSAAEDTAVRTGAGDVDNRITGGRQGAVIMGRDFHSPVTFNQP</sequence>
<accession>A0ABU3B0D0</accession>
<dbReference type="Proteomes" id="UP001180724">
    <property type="component" value="Unassembled WGS sequence"/>
</dbReference>